<proteinExistence type="predicted"/>
<evidence type="ECO:0000256" key="5">
    <source>
        <dbReference type="ARBA" id="ARBA00023136"/>
    </source>
</evidence>
<dbReference type="Proteomes" id="UP000799772">
    <property type="component" value="Unassembled WGS sequence"/>
</dbReference>
<keyword evidence="5 6" id="KW-0472">Membrane</keyword>
<evidence type="ECO:0000256" key="6">
    <source>
        <dbReference type="SAM" id="Phobius"/>
    </source>
</evidence>
<evidence type="ECO:0000256" key="2">
    <source>
        <dbReference type="ARBA" id="ARBA00022448"/>
    </source>
</evidence>
<reference evidence="7" key="1">
    <citation type="journal article" date="2020" name="Stud. Mycol.">
        <title>101 Dothideomycetes genomes: a test case for predicting lifestyles and emergence of pathogens.</title>
        <authorList>
            <person name="Haridas S."/>
            <person name="Albert R."/>
            <person name="Binder M."/>
            <person name="Bloem J."/>
            <person name="Labutti K."/>
            <person name="Salamov A."/>
            <person name="Andreopoulos B."/>
            <person name="Baker S."/>
            <person name="Barry K."/>
            <person name="Bills G."/>
            <person name="Bluhm B."/>
            <person name="Cannon C."/>
            <person name="Castanera R."/>
            <person name="Culley D."/>
            <person name="Daum C."/>
            <person name="Ezra D."/>
            <person name="Gonzalez J."/>
            <person name="Henrissat B."/>
            <person name="Kuo A."/>
            <person name="Liang C."/>
            <person name="Lipzen A."/>
            <person name="Lutzoni F."/>
            <person name="Magnuson J."/>
            <person name="Mondo S."/>
            <person name="Nolan M."/>
            <person name="Ohm R."/>
            <person name="Pangilinan J."/>
            <person name="Park H.-J."/>
            <person name="Ramirez L."/>
            <person name="Alfaro M."/>
            <person name="Sun H."/>
            <person name="Tritt A."/>
            <person name="Yoshinaga Y."/>
            <person name="Zwiers L.-H."/>
            <person name="Turgeon B."/>
            <person name="Goodwin S."/>
            <person name="Spatafora J."/>
            <person name="Crous P."/>
            <person name="Grigoriev I."/>
        </authorList>
    </citation>
    <scope>NUCLEOTIDE SEQUENCE</scope>
    <source>
        <strain evidence="7">CBS 133067</strain>
    </source>
</reference>
<protein>
    <submittedName>
        <fullName evidence="7">Amino acid transporter</fullName>
    </submittedName>
</protein>
<evidence type="ECO:0000256" key="1">
    <source>
        <dbReference type="ARBA" id="ARBA00004141"/>
    </source>
</evidence>
<dbReference type="Pfam" id="PF13520">
    <property type="entry name" value="AA_permease_2"/>
    <property type="match status" value="1"/>
</dbReference>
<feature type="transmembrane region" description="Helical" evidence="6">
    <location>
        <begin position="433"/>
        <end position="453"/>
    </location>
</feature>
<dbReference type="InterPro" id="IPR002293">
    <property type="entry name" value="AA/rel_permease1"/>
</dbReference>
<evidence type="ECO:0000313" key="8">
    <source>
        <dbReference type="Proteomes" id="UP000799772"/>
    </source>
</evidence>
<evidence type="ECO:0000256" key="4">
    <source>
        <dbReference type="ARBA" id="ARBA00022989"/>
    </source>
</evidence>
<accession>A0A9P4I4Q6</accession>
<feature type="transmembrane region" description="Helical" evidence="6">
    <location>
        <begin position="317"/>
        <end position="337"/>
    </location>
</feature>
<dbReference type="EMBL" id="ML978141">
    <property type="protein sequence ID" value="KAF2092918.1"/>
    <property type="molecule type" value="Genomic_DNA"/>
</dbReference>
<comment type="caution">
    <text evidence="7">The sequence shown here is derived from an EMBL/GenBank/DDBJ whole genome shotgun (WGS) entry which is preliminary data.</text>
</comment>
<feature type="transmembrane region" description="Helical" evidence="6">
    <location>
        <begin position="71"/>
        <end position="96"/>
    </location>
</feature>
<feature type="transmembrane region" description="Helical" evidence="6">
    <location>
        <begin position="160"/>
        <end position="181"/>
    </location>
</feature>
<keyword evidence="8" id="KW-1185">Reference proteome</keyword>
<feature type="transmembrane region" description="Helical" evidence="6">
    <location>
        <begin position="473"/>
        <end position="491"/>
    </location>
</feature>
<keyword evidence="4 6" id="KW-1133">Transmembrane helix</keyword>
<dbReference type="OrthoDB" id="3257095at2759"/>
<dbReference type="AlphaFoldDB" id="A0A9P4I4Q6"/>
<feature type="transmembrane region" description="Helical" evidence="6">
    <location>
        <begin position="188"/>
        <end position="210"/>
    </location>
</feature>
<dbReference type="PIRSF" id="PIRSF006060">
    <property type="entry name" value="AA_transporter"/>
    <property type="match status" value="1"/>
</dbReference>
<dbReference type="Gene3D" id="1.20.1740.10">
    <property type="entry name" value="Amino acid/polyamine transporter I"/>
    <property type="match status" value="1"/>
</dbReference>
<feature type="transmembrane region" description="Helical" evidence="6">
    <location>
        <begin position="276"/>
        <end position="297"/>
    </location>
</feature>
<feature type="transmembrane region" description="Helical" evidence="6">
    <location>
        <begin position="230"/>
        <end position="255"/>
    </location>
</feature>
<keyword evidence="2" id="KW-0813">Transport</keyword>
<feature type="transmembrane region" description="Helical" evidence="6">
    <location>
        <begin position="373"/>
        <end position="393"/>
    </location>
</feature>
<dbReference type="PANTHER" id="PTHR45649">
    <property type="entry name" value="AMINO-ACID PERMEASE BAT1"/>
    <property type="match status" value="1"/>
</dbReference>
<feature type="transmembrane region" description="Helical" evidence="6">
    <location>
        <begin position="399"/>
        <end position="421"/>
    </location>
</feature>
<name>A0A9P4I4Q6_9PEZI</name>
<keyword evidence="3 6" id="KW-0812">Transmembrane</keyword>
<feature type="transmembrane region" description="Helical" evidence="6">
    <location>
        <begin position="117"/>
        <end position="140"/>
    </location>
</feature>
<gene>
    <name evidence="7" type="ORF">NA57DRAFT_81852</name>
</gene>
<dbReference type="GO" id="GO:0022857">
    <property type="term" value="F:transmembrane transporter activity"/>
    <property type="evidence" value="ECO:0007669"/>
    <property type="project" value="InterPro"/>
</dbReference>
<evidence type="ECO:0000313" key="7">
    <source>
        <dbReference type="EMBL" id="KAF2092918.1"/>
    </source>
</evidence>
<sequence>MSNETKGQMPSEEVGEVALTDLESSSAQSPQKLDRYIRKIPSYFFDTIVLASWETVAVSFQFAIFNGGPVAMVYGSIIASIGMTAVAASLAELASIDPTVGAQYRWSAAYAPFAPKFWGLIQGWITVFAWCVGVGGPPAICAQILTSLASFTHADYDPKAWHTMMIMWGMIIIGLVANLWFRRILNAFEIVGGTLHVVFFFISIIVLLVTARKSSSEFVWTTVVTGVSGWQNSGVCVGLGLLTTAFSVSGADAVIHMADEVNNVRTRVPRSMMIGVISNGVMMIIWIIVLLYCIGNLDIVTAASNPLVEVYFEATGSTGGTVALVLISSATIFFALFNAMASVSRLIWAFAKDNGLPFSPVFARINRKFEVPLNALFLISAICVLLSIIYVASTTAFNAILSLQTLALNVSYVLPILFTFIRKLQGRAPERGPFNLGRCGILVNGFALAYLLFEIEWMPFPTELPVTGSNMNYAGPILLAVILIALADYAISGRKRFIIPVAPKVQ</sequence>
<dbReference type="GO" id="GO:0016020">
    <property type="term" value="C:membrane"/>
    <property type="evidence" value="ECO:0007669"/>
    <property type="project" value="UniProtKB-SubCell"/>
</dbReference>
<dbReference type="PANTHER" id="PTHR45649:SF5">
    <property type="entry name" value="GABA TRANSPORTER (EUROFUNG)-RELATED"/>
    <property type="match status" value="1"/>
</dbReference>
<comment type="subcellular location">
    <subcellularLocation>
        <location evidence="1">Membrane</location>
        <topology evidence="1">Multi-pass membrane protein</topology>
    </subcellularLocation>
</comment>
<organism evidence="7 8">
    <name type="scientific">Rhizodiscina lignyota</name>
    <dbReference type="NCBI Taxonomy" id="1504668"/>
    <lineage>
        <taxon>Eukaryota</taxon>
        <taxon>Fungi</taxon>
        <taxon>Dikarya</taxon>
        <taxon>Ascomycota</taxon>
        <taxon>Pezizomycotina</taxon>
        <taxon>Dothideomycetes</taxon>
        <taxon>Pleosporomycetidae</taxon>
        <taxon>Aulographales</taxon>
        <taxon>Rhizodiscinaceae</taxon>
        <taxon>Rhizodiscina</taxon>
    </lineage>
</organism>
<evidence type="ECO:0000256" key="3">
    <source>
        <dbReference type="ARBA" id="ARBA00022692"/>
    </source>
</evidence>
<feature type="transmembrane region" description="Helical" evidence="6">
    <location>
        <begin position="43"/>
        <end position="65"/>
    </location>
</feature>